<dbReference type="Proteomes" id="UP001157355">
    <property type="component" value="Unassembled WGS sequence"/>
</dbReference>
<name>A0AA37X2G1_9RHOB</name>
<feature type="compositionally biased region" description="Pro residues" evidence="1">
    <location>
        <begin position="1"/>
        <end position="21"/>
    </location>
</feature>
<reference evidence="2 3" key="1">
    <citation type="journal article" date="2014" name="Int. J. Syst. Evol. Microbiol.">
        <title>Complete genome sequence of Corynebacterium casei LMG S-19264T (=DSM 44701T), isolated from a smear-ripened cheese.</title>
        <authorList>
            <consortium name="US DOE Joint Genome Institute (JGI-PGF)"/>
            <person name="Walter F."/>
            <person name="Albersmeier A."/>
            <person name="Kalinowski J."/>
            <person name="Ruckert C."/>
        </authorList>
    </citation>
    <scope>NUCLEOTIDE SEQUENCE [LARGE SCALE GENOMIC DNA]</scope>
    <source>
        <strain evidence="2 3">NBRC 111766</strain>
    </source>
</reference>
<comment type="caution">
    <text evidence="2">The sequence shown here is derived from an EMBL/GenBank/DDBJ whole genome shotgun (WGS) entry which is preliminary data.</text>
</comment>
<evidence type="ECO:0000256" key="1">
    <source>
        <dbReference type="SAM" id="MobiDB-lite"/>
    </source>
</evidence>
<sequence length="180" mass="19070">MPKSAPKPAPKVGPTSGPEPAPKGGAKAKTANKTAKLPRAHAIHADPAAPLSAEQQPLPAALQARPLAEKSPAEWAYERVILYIRNFESQLDAQQEIAMGFAGSEAGILKIEGLGFFEPDLLTFYGRDDEGLKTQLVQHVSQLSVMLRAVPKARPEAPPIRIGFRLTGGWMGGESGDGSA</sequence>
<dbReference type="InterPro" id="IPR046171">
    <property type="entry name" value="DUF6173"/>
</dbReference>
<dbReference type="AlphaFoldDB" id="A0AA37X2G1"/>
<proteinExistence type="predicted"/>
<feature type="region of interest" description="Disordered" evidence="1">
    <location>
        <begin position="1"/>
        <end position="49"/>
    </location>
</feature>
<protein>
    <submittedName>
        <fullName evidence="2">Uncharacterized protein</fullName>
    </submittedName>
</protein>
<dbReference type="EMBL" id="BSPP01000008">
    <property type="protein sequence ID" value="GLS87515.1"/>
    <property type="molecule type" value="Genomic_DNA"/>
</dbReference>
<feature type="compositionally biased region" description="Low complexity" evidence="1">
    <location>
        <begin position="22"/>
        <end position="35"/>
    </location>
</feature>
<organism evidence="2 3">
    <name type="scientific">Cypionkella aquatica</name>
    <dbReference type="NCBI Taxonomy" id="1756042"/>
    <lineage>
        <taxon>Bacteria</taxon>
        <taxon>Pseudomonadati</taxon>
        <taxon>Pseudomonadota</taxon>
        <taxon>Alphaproteobacteria</taxon>
        <taxon>Rhodobacterales</taxon>
        <taxon>Paracoccaceae</taxon>
        <taxon>Cypionkella</taxon>
    </lineage>
</organism>
<gene>
    <name evidence="2" type="ORF">GCM10010873_24890</name>
</gene>
<dbReference type="Pfam" id="PF19670">
    <property type="entry name" value="DUF6173"/>
    <property type="match status" value="1"/>
</dbReference>
<keyword evidence="3" id="KW-1185">Reference proteome</keyword>
<accession>A0AA37X2G1</accession>
<evidence type="ECO:0000313" key="3">
    <source>
        <dbReference type="Proteomes" id="UP001157355"/>
    </source>
</evidence>
<evidence type="ECO:0000313" key="2">
    <source>
        <dbReference type="EMBL" id="GLS87515.1"/>
    </source>
</evidence>